<accession>A0A3Q4A966</accession>
<feature type="compositionally biased region" description="Low complexity" evidence="4">
    <location>
        <begin position="178"/>
        <end position="192"/>
    </location>
</feature>
<feature type="region of interest" description="Disordered" evidence="4">
    <location>
        <begin position="174"/>
        <end position="292"/>
    </location>
</feature>
<protein>
    <recommendedName>
        <fullName evidence="5">Cytohesin Ubiquitin Protein Inducing domain-containing protein</fullName>
    </recommendedName>
</protein>
<sequence length="594" mass="66103">MEGNGEISDTDSGIILHSGSDSPTTVTKDVTTHTRAMKLKHQDLKDKLEICLLELKKLCIREAELTGRLSEDYPLLPGEKPPQIRRRIGTAFKLDEQSIPQGESELSLVDAELALQMKIFEAARKLCREDHLNKAVRKSRLLQCKREEKKLKRLQEIAFQLRLEHGRSSPLPAFNVAQDLGTSDDSSLSDSVVQDEELTSQSSQLSSGIPCPGETDPSLIDGSYISPPLPLQPLHPTPCPSPSPSLNSTLSLTSSPANDPPPIQNSPWTESSLDQPYQKSKKSHSSKIIPSTNHMLPPLEACLAQSGLPVQLSHLKLSRCQSTSTPSTPEMRMHRQLSLRLSNPESPFERGRGHTRSSRRRLTDYAVSLPGTPPPAVNYGTHAGSEDSNSEHSFASHNSSPCQELLCDFPKQYRSAFPHSSTAGSHGHQAFPHAGFYHNSRHQSSPSFHKAYYNEEMVYAPDLDLAWSSYTQHPPCPSSRYEYWYKDVAVPHHRPQRPLPPDPRLSPSPAQWDLPHYRPSGVPQQVVNEQLKSWHRRSQLKAPRSHSLDRQGAVRLKNMSAQEGTCYQSQRYAEQVTLSPAARLVSDSSALASR</sequence>
<reference evidence="6" key="2">
    <citation type="submission" date="2025-09" db="UniProtKB">
        <authorList>
            <consortium name="Ensembl"/>
        </authorList>
    </citation>
    <scope>IDENTIFICATION</scope>
</reference>
<dbReference type="PANTHER" id="PTHR16093:SF6">
    <property type="entry name" value="INNATE IMMUNITY ACTIVATOR B"/>
    <property type="match status" value="1"/>
</dbReference>
<organism evidence="6 7">
    <name type="scientific">Mola mola</name>
    <name type="common">Ocean sunfish</name>
    <name type="synonym">Tetraodon mola</name>
    <dbReference type="NCBI Taxonomy" id="94237"/>
    <lineage>
        <taxon>Eukaryota</taxon>
        <taxon>Metazoa</taxon>
        <taxon>Chordata</taxon>
        <taxon>Craniata</taxon>
        <taxon>Vertebrata</taxon>
        <taxon>Euteleostomi</taxon>
        <taxon>Actinopterygii</taxon>
        <taxon>Neopterygii</taxon>
        <taxon>Teleostei</taxon>
        <taxon>Neoteleostei</taxon>
        <taxon>Acanthomorphata</taxon>
        <taxon>Eupercaria</taxon>
        <taxon>Tetraodontiformes</taxon>
        <taxon>Molidae</taxon>
        <taxon>Mola</taxon>
    </lineage>
</organism>
<dbReference type="InterPro" id="IPR021774">
    <property type="entry name" value="CUPID"/>
</dbReference>
<name>A0A3Q4A966_MOLML</name>
<dbReference type="PANTHER" id="PTHR16093">
    <property type="entry name" value="COILED-COIL DOMAIN-CONTAINING PROTEIN 120 FAMILY MEMBER"/>
    <property type="match status" value="1"/>
</dbReference>
<keyword evidence="7" id="KW-1185">Reference proteome</keyword>
<feature type="compositionally biased region" description="Pro residues" evidence="4">
    <location>
        <begin position="227"/>
        <end position="243"/>
    </location>
</feature>
<evidence type="ECO:0000256" key="3">
    <source>
        <dbReference type="ARBA" id="ARBA00023054"/>
    </source>
</evidence>
<dbReference type="GO" id="GO:0034334">
    <property type="term" value="P:adherens junction maintenance"/>
    <property type="evidence" value="ECO:0007669"/>
    <property type="project" value="TreeGrafter"/>
</dbReference>
<dbReference type="AlphaFoldDB" id="A0A3Q4A966"/>
<evidence type="ECO:0000313" key="7">
    <source>
        <dbReference type="Proteomes" id="UP000261620"/>
    </source>
</evidence>
<reference evidence="6" key="1">
    <citation type="submission" date="2025-08" db="UniProtKB">
        <authorList>
            <consortium name="Ensembl"/>
        </authorList>
    </citation>
    <scope>IDENTIFICATION</scope>
</reference>
<evidence type="ECO:0000313" key="6">
    <source>
        <dbReference type="Ensembl" id="ENSMMOP00000000415.1"/>
    </source>
</evidence>
<dbReference type="Ensembl" id="ENSMMOT00000000421.1">
    <property type="protein sequence ID" value="ENSMMOP00000000415.1"/>
    <property type="gene ID" value="ENSMMOG00000000335.1"/>
</dbReference>
<evidence type="ECO:0000256" key="1">
    <source>
        <dbReference type="ARBA" id="ARBA00004496"/>
    </source>
</evidence>
<dbReference type="OMA" id="PCQELPC"/>
<evidence type="ECO:0000256" key="2">
    <source>
        <dbReference type="ARBA" id="ARBA00022490"/>
    </source>
</evidence>
<feature type="region of interest" description="Disordered" evidence="4">
    <location>
        <begin position="366"/>
        <end position="397"/>
    </location>
</feature>
<dbReference type="Proteomes" id="UP000261620">
    <property type="component" value="Unplaced"/>
</dbReference>
<keyword evidence="3" id="KW-0175">Coiled coil</keyword>
<evidence type="ECO:0000256" key="4">
    <source>
        <dbReference type="SAM" id="MobiDB-lite"/>
    </source>
</evidence>
<feature type="compositionally biased region" description="Low complexity" evidence="4">
    <location>
        <begin position="244"/>
        <end position="256"/>
    </location>
</feature>
<dbReference type="GO" id="GO:0031398">
    <property type="term" value="P:positive regulation of protein ubiquitination"/>
    <property type="evidence" value="ECO:0007669"/>
    <property type="project" value="TreeGrafter"/>
</dbReference>
<dbReference type="Pfam" id="PF11819">
    <property type="entry name" value="CUPID"/>
    <property type="match status" value="1"/>
</dbReference>
<dbReference type="STRING" id="94237.ENSMMOP00000000415"/>
<dbReference type="InterPro" id="IPR043447">
    <property type="entry name" value="CCDC120/INAVA"/>
</dbReference>
<evidence type="ECO:0000259" key="5">
    <source>
        <dbReference type="Pfam" id="PF11819"/>
    </source>
</evidence>
<feature type="domain" description="Cytohesin Ubiquitin Protein Inducing" evidence="5">
    <location>
        <begin position="3"/>
        <end position="134"/>
    </location>
</feature>
<keyword evidence="2" id="KW-0963">Cytoplasm</keyword>
<comment type="subcellular location">
    <subcellularLocation>
        <location evidence="1">Cytoplasm</location>
    </subcellularLocation>
</comment>
<feature type="compositionally biased region" description="Polar residues" evidence="4">
    <location>
        <begin position="265"/>
        <end position="278"/>
    </location>
</feature>
<dbReference type="GO" id="GO:0005737">
    <property type="term" value="C:cytoplasm"/>
    <property type="evidence" value="ECO:0007669"/>
    <property type="project" value="UniProtKB-SubCell"/>
</dbReference>
<feature type="region of interest" description="Disordered" evidence="4">
    <location>
        <begin position="1"/>
        <end position="27"/>
    </location>
</feature>
<proteinExistence type="predicted"/>